<keyword evidence="1" id="KW-0472">Membrane</keyword>
<evidence type="ECO:0008006" key="4">
    <source>
        <dbReference type="Google" id="ProtNLM"/>
    </source>
</evidence>
<feature type="transmembrane region" description="Helical" evidence="1">
    <location>
        <begin position="176"/>
        <end position="193"/>
    </location>
</feature>
<proteinExistence type="predicted"/>
<feature type="transmembrane region" description="Helical" evidence="1">
    <location>
        <begin position="127"/>
        <end position="146"/>
    </location>
</feature>
<keyword evidence="3" id="KW-1185">Reference proteome</keyword>
<organism evidence="2 3">
    <name type="scientific">Borrelia andersonii</name>
    <name type="common">Borreliella andersonii</name>
    <dbReference type="NCBI Taxonomy" id="42109"/>
    <lineage>
        <taxon>Bacteria</taxon>
        <taxon>Pseudomonadati</taxon>
        <taxon>Spirochaetota</taxon>
        <taxon>Spirochaetia</taxon>
        <taxon>Spirochaetales</taxon>
        <taxon>Borreliaceae</taxon>
        <taxon>Borreliella</taxon>
    </lineage>
</organism>
<feature type="transmembrane region" description="Helical" evidence="1">
    <location>
        <begin position="29"/>
        <end position="50"/>
    </location>
</feature>
<name>A0ABZ0CFC5_BORAD</name>
<dbReference type="RefSeq" id="WP_316255383.1">
    <property type="nucleotide sequence ID" value="NZ_CP132457.1"/>
</dbReference>
<dbReference type="EMBL" id="CP132457">
    <property type="protein sequence ID" value="WNY66025.1"/>
    <property type="molecule type" value="Genomic_DNA"/>
</dbReference>
<evidence type="ECO:0000313" key="3">
    <source>
        <dbReference type="Proteomes" id="UP001305787"/>
    </source>
</evidence>
<protein>
    <recommendedName>
        <fullName evidence="4">Electron transport complex protein RnfE</fullName>
    </recommendedName>
</protein>
<keyword evidence="1" id="KW-1133">Transmembrane helix</keyword>
<reference evidence="2" key="1">
    <citation type="submission" date="2023-07" db="EMBL/GenBank/DDBJ databases">
        <title>Genome sequencing of multiple Borrelia sensu lato isolates.</title>
        <authorList>
            <person name="Mongodin E.F."/>
            <person name="Rudenko N."/>
            <person name="Fraser C.M."/>
            <person name="Schutzer S."/>
            <person name="Luft B."/>
            <person name="Morgan R."/>
            <person name="Chastens S."/>
            <person name="Qiu W."/>
        </authorList>
    </citation>
    <scope>NUCLEOTIDE SEQUENCE [LARGE SCALE GENOMIC DNA]</scope>
    <source>
        <strain evidence="2">21038</strain>
    </source>
</reference>
<evidence type="ECO:0000256" key="1">
    <source>
        <dbReference type="SAM" id="Phobius"/>
    </source>
</evidence>
<feature type="transmembrane region" description="Helical" evidence="1">
    <location>
        <begin position="62"/>
        <end position="81"/>
    </location>
</feature>
<gene>
    <name evidence="2" type="ORF">QIA45_02960</name>
</gene>
<accession>A0ABZ0CFC5</accession>
<evidence type="ECO:0000313" key="2">
    <source>
        <dbReference type="EMBL" id="WNY66025.1"/>
    </source>
</evidence>
<keyword evidence="1" id="KW-0812">Transmembrane</keyword>
<dbReference type="Proteomes" id="UP001305787">
    <property type="component" value="Chromosome"/>
</dbReference>
<sequence length="217" mass="24940">MQKKTFHNIEKYLKTHLMLFPIFAYTKNFLDASIASVWISICIILPALIINQIELKKHKSHILGIYLLIIGIFTSLTYLFMLYLTPTLYKEFKFSIPILIAIIISFHKNEPFKILKNPSMIIKYSKIPILIFIALSSTTSLIREILNTGNLKLFNNEIPIIKGFINTKMSVHSSNIFIVASLILLLINILTSVKEEKIPKSAEKEKITKSVKEENNE</sequence>